<comment type="subcellular location">
    <subcellularLocation>
        <location evidence="1">Cytoplasm</location>
    </subcellularLocation>
</comment>
<feature type="modified residue" description="4-aspartylphosphate" evidence="7">
    <location>
        <position position="53"/>
    </location>
</feature>
<dbReference type="GO" id="GO:0005829">
    <property type="term" value="C:cytosol"/>
    <property type="evidence" value="ECO:0007669"/>
    <property type="project" value="TreeGrafter"/>
</dbReference>
<dbReference type="SMART" id="SM00862">
    <property type="entry name" value="Trans_reg_C"/>
    <property type="match status" value="1"/>
</dbReference>
<dbReference type="GO" id="GO:0032993">
    <property type="term" value="C:protein-DNA complex"/>
    <property type="evidence" value="ECO:0007669"/>
    <property type="project" value="TreeGrafter"/>
</dbReference>
<keyword evidence="12" id="KW-1185">Reference proteome</keyword>
<keyword evidence="6" id="KW-0804">Transcription</keyword>
<sequence>MNQRILVVEDDKTIAMGIEYSLQQEGFDVDVRYDMATAMETIRSIDYSLVLLDISLPDGTGFDLCRAIRSKGDTPIIFLTARDDEVNVVMGLDMGADDYVTKPFRVRELISRIKSVLRRSQPQDPRRPAIYVLGDVSIYPDQARVTKRGEDVMLTAMEYKLLLTLASHMGQVLTRSQILEQLWDLGGEFVNDNTLTVYIKRLRDKIEDHPQHPKLIHTVRGLGYKAEAGEPHAPLA</sequence>
<dbReference type="InterPro" id="IPR036388">
    <property type="entry name" value="WH-like_DNA-bd_sf"/>
</dbReference>
<feature type="domain" description="Response regulatory" evidence="9">
    <location>
        <begin position="4"/>
        <end position="117"/>
    </location>
</feature>
<evidence type="ECO:0000259" key="10">
    <source>
        <dbReference type="PROSITE" id="PS51755"/>
    </source>
</evidence>
<dbReference type="FunFam" id="1.10.10.10:FF:000018">
    <property type="entry name" value="DNA-binding response regulator ResD"/>
    <property type="match status" value="1"/>
</dbReference>
<dbReference type="GO" id="GO:0000156">
    <property type="term" value="F:phosphorelay response regulator activity"/>
    <property type="evidence" value="ECO:0007669"/>
    <property type="project" value="TreeGrafter"/>
</dbReference>
<evidence type="ECO:0000256" key="3">
    <source>
        <dbReference type="ARBA" id="ARBA00023012"/>
    </source>
</evidence>
<evidence type="ECO:0000256" key="5">
    <source>
        <dbReference type="ARBA" id="ARBA00023125"/>
    </source>
</evidence>
<dbReference type="InterPro" id="IPR011006">
    <property type="entry name" value="CheY-like_superfamily"/>
</dbReference>
<dbReference type="SUPFAM" id="SSF52172">
    <property type="entry name" value="CheY-like"/>
    <property type="match status" value="1"/>
</dbReference>
<proteinExistence type="predicted"/>
<evidence type="ECO:0000256" key="4">
    <source>
        <dbReference type="ARBA" id="ARBA00023015"/>
    </source>
</evidence>
<dbReference type="Pfam" id="PF00486">
    <property type="entry name" value="Trans_reg_C"/>
    <property type="match status" value="1"/>
</dbReference>
<dbReference type="CDD" id="cd17574">
    <property type="entry name" value="REC_OmpR"/>
    <property type="match status" value="1"/>
</dbReference>
<dbReference type="CDD" id="cd00383">
    <property type="entry name" value="trans_reg_C"/>
    <property type="match status" value="1"/>
</dbReference>
<dbReference type="RefSeq" id="WP_200967446.1">
    <property type="nucleotide sequence ID" value="NZ_BMAQ01000039.1"/>
</dbReference>
<keyword evidence="2 7" id="KW-0597">Phosphoprotein</keyword>
<dbReference type="EMBL" id="BMAQ01000039">
    <property type="protein sequence ID" value="GFR39240.1"/>
    <property type="molecule type" value="Genomic_DNA"/>
</dbReference>
<dbReference type="Gene3D" id="1.10.10.10">
    <property type="entry name" value="Winged helix-like DNA-binding domain superfamily/Winged helix DNA-binding domain"/>
    <property type="match status" value="1"/>
</dbReference>
<feature type="domain" description="OmpR/PhoB-type" evidence="10">
    <location>
        <begin position="128"/>
        <end position="228"/>
    </location>
</feature>
<comment type="caution">
    <text evidence="11">The sequence shown here is derived from an EMBL/GenBank/DDBJ whole genome shotgun (WGS) entry which is preliminary data.</text>
</comment>
<dbReference type="GO" id="GO:0006355">
    <property type="term" value="P:regulation of DNA-templated transcription"/>
    <property type="evidence" value="ECO:0007669"/>
    <property type="project" value="InterPro"/>
</dbReference>
<dbReference type="InterPro" id="IPR016032">
    <property type="entry name" value="Sig_transdc_resp-reg_C-effctor"/>
</dbReference>
<dbReference type="Gene3D" id="3.40.50.2300">
    <property type="match status" value="1"/>
</dbReference>
<dbReference type="SMART" id="SM00448">
    <property type="entry name" value="REC"/>
    <property type="match status" value="1"/>
</dbReference>
<gene>
    <name evidence="11" type="ORF">PRECH8_25360</name>
</gene>
<dbReference type="InterPro" id="IPR039420">
    <property type="entry name" value="WalR-like"/>
</dbReference>
<dbReference type="FunFam" id="3.40.50.2300:FF:000001">
    <property type="entry name" value="DNA-binding response regulator PhoB"/>
    <property type="match status" value="1"/>
</dbReference>
<evidence type="ECO:0000256" key="1">
    <source>
        <dbReference type="ARBA" id="ARBA00004496"/>
    </source>
</evidence>
<dbReference type="Proteomes" id="UP000654993">
    <property type="component" value="Unassembled WGS sequence"/>
</dbReference>
<dbReference type="PANTHER" id="PTHR48111:SF73">
    <property type="entry name" value="ALKALINE PHOSPHATASE SYNTHESIS TRANSCRIPTIONAL REGULATORY PROTEIN PHOP"/>
    <property type="match status" value="1"/>
</dbReference>
<dbReference type="InterPro" id="IPR001789">
    <property type="entry name" value="Sig_transdc_resp-reg_receiver"/>
</dbReference>
<dbReference type="InterPro" id="IPR001867">
    <property type="entry name" value="OmpR/PhoB-type_DNA-bd"/>
</dbReference>
<keyword evidence="4" id="KW-0805">Transcription regulation</keyword>
<evidence type="ECO:0000259" key="9">
    <source>
        <dbReference type="PROSITE" id="PS50110"/>
    </source>
</evidence>
<accession>A0A916QEY0</accession>
<dbReference type="SUPFAM" id="SSF46894">
    <property type="entry name" value="C-terminal effector domain of the bipartite response regulators"/>
    <property type="match status" value="1"/>
</dbReference>
<dbReference type="GO" id="GO:0000976">
    <property type="term" value="F:transcription cis-regulatory region binding"/>
    <property type="evidence" value="ECO:0007669"/>
    <property type="project" value="TreeGrafter"/>
</dbReference>
<evidence type="ECO:0000313" key="12">
    <source>
        <dbReference type="Proteomes" id="UP000654993"/>
    </source>
</evidence>
<protein>
    <submittedName>
        <fullName evidence="11">DNA-binding response regulator</fullName>
    </submittedName>
</protein>
<evidence type="ECO:0000256" key="8">
    <source>
        <dbReference type="PROSITE-ProRule" id="PRU01091"/>
    </source>
</evidence>
<dbReference type="AlphaFoldDB" id="A0A916QEY0"/>
<dbReference type="PROSITE" id="PS51755">
    <property type="entry name" value="OMPR_PHOB"/>
    <property type="match status" value="1"/>
</dbReference>
<keyword evidence="3" id="KW-0902">Two-component regulatory system</keyword>
<name>A0A916QEY0_9BACL</name>
<reference evidence="11" key="1">
    <citation type="submission" date="2020-08" db="EMBL/GenBank/DDBJ databases">
        <authorList>
            <person name="Uke A."/>
            <person name="Chhe C."/>
            <person name="Baramee S."/>
            <person name="Kosugi A."/>
        </authorList>
    </citation>
    <scope>NUCLEOTIDE SEQUENCE</scope>
    <source>
        <strain evidence="11">DA-C8</strain>
    </source>
</reference>
<feature type="DNA-binding region" description="OmpR/PhoB-type" evidence="8">
    <location>
        <begin position="128"/>
        <end position="228"/>
    </location>
</feature>
<reference evidence="11" key="2">
    <citation type="journal article" date="2021" name="Data Brief">
        <title>Draft genome sequence data of the facultative, thermophilic, xylanolytic bacterium Paenibacillus sp. strain DA-C8.</title>
        <authorList>
            <person name="Chhe C."/>
            <person name="Uke A."/>
            <person name="Baramee S."/>
            <person name="Ungkulpasvich U."/>
            <person name="Tachaapaikoon C."/>
            <person name="Pason P."/>
            <person name="Waeonukul R."/>
            <person name="Ratanakhanokchai K."/>
            <person name="Kosugi A."/>
        </authorList>
    </citation>
    <scope>NUCLEOTIDE SEQUENCE</scope>
    <source>
        <strain evidence="11">DA-C8</strain>
    </source>
</reference>
<dbReference type="Pfam" id="PF00072">
    <property type="entry name" value="Response_reg"/>
    <property type="match status" value="1"/>
</dbReference>
<evidence type="ECO:0000256" key="2">
    <source>
        <dbReference type="ARBA" id="ARBA00022553"/>
    </source>
</evidence>
<dbReference type="PROSITE" id="PS50110">
    <property type="entry name" value="RESPONSE_REGULATORY"/>
    <property type="match status" value="1"/>
</dbReference>
<evidence type="ECO:0000313" key="11">
    <source>
        <dbReference type="EMBL" id="GFR39240.1"/>
    </source>
</evidence>
<evidence type="ECO:0000256" key="6">
    <source>
        <dbReference type="ARBA" id="ARBA00023163"/>
    </source>
</evidence>
<keyword evidence="5 8" id="KW-0238">DNA-binding</keyword>
<dbReference type="PANTHER" id="PTHR48111">
    <property type="entry name" value="REGULATOR OF RPOS"/>
    <property type="match status" value="1"/>
</dbReference>
<dbReference type="Gene3D" id="6.10.250.690">
    <property type="match status" value="1"/>
</dbReference>
<organism evidence="11 12">
    <name type="scientific">Insulibacter thermoxylanivorax</name>
    <dbReference type="NCBI Taxonomy" id="2749268"/>
    <lineage>
        <taxon>Bacteria</taxon>
        <taxon>Bacillati</taxon>
        <taxon>Bacillota</taxon>
        <taxon>Bacilli</taxon>
        <taxon>Bacillales</taxon>
        <taxon>Paenibacillaceae</taxon>
        <taxon>Insulibacter</taxon>
    </lineage>
</organism>
<evidence type="ECO:0000256" key="7">
    <source>
        <dbReference type="PROSITE-ProRule" id="PRU00169"/>
    </source>
</evidence>